<dbReference type="Gene3D" id="3.40.1090.10">
    <property type="entry name" value="Cytosolic phospholipase A2 catalytic domain"/>
    <property type="match status" value="2"/>
</dbReference>
<feature type="short sequence motif" description="GXSXG" evidence="4">
    <location>
        <begin position="50"/>
        <end position="54"/>
    </location>
</feature>
<dbReference type="Pfam" id="PF01734">
    <property type="entry name" value="Patatin"/>
    <property type="match status" value="1"/>
</dbReference>
<feature type="short sequence motif" description="DGA/G" evidence="4">
    <location>
        <begin position="198"/>
        <end position="200"/>
    </location>
</feature>
<evidence type="ECO:0000259" key="5">
    <source>
        <dbReference type="PROSITE" id="PS51635"/>
    </source>
</evidence>
<gene>
    <name evidence="6" type="ORF">DES41_10643</name>
</gene>
<keyword evidence="1 4" id="KW-0378">Hydrolase</keyword>
<evidence type="ECO:0000313" key="7">
    <source>
        <dbReference type="Proteomes" id="UP000252884"/>
    </source>
</evidence>
<sequence length="349" mass="37153">MRWPTLPFLTPHRPALNLALQGGGAHGAFTWGVLDALLEADRFAIAGISGTSAGAINGVLLAHGLVQGGPAAARAALSDFWSAIGSRVPFEWLTVGEDDALAFNPLARLMLQWSQLFAPHELNPLGRDPLRELLAEQLDFTALCRADAPKLAIAATHANSGRLKVFDNAALSLDAVLASACLPTLHHTVEIAGEPYWDGGYSANPALLPLLADARCAADTLLVLLAPRQHARTPRQRAEIAERAMDIAFQAPFLRELDLLATLQADVGTRWWPGGGVAGRIARARWHLVDGGPVLAALRGETRLIAHLPFLERLRDAGRAAAQAWLAGPARHVGHRSSTELRALAGANA</sequence>
<dbReference type="SUPFAM" id="SSF52151">
    <property type="entry name" value="FabD/lysophospholipase-like"/>
    <property type="match status" value="1"/>
</dbReference>
<keyword evidence="2 4" id="KW-0442">Lipid degradation</keyword>
<feature type="active site" description="Nucleophile" evidence="4">
    <location>
        <position position="52"/>
    </location>
</feature>
<dbReference type="InterPro" id="IPR002641">
    <property type="entry name" value="PNPLA_dom"/>
</dbReference>
<dbReference type="InterPro" id="IPR050301">
    <property type="entry name" value="NTE"/>
</dbReference>
<evidence type="ECO:0000313" key="6">
    <source>
        <dbReference type="EMBL" id="RCW69172.1"/>
    </source>
</evidence>
<dbReference type="OrthoDB" id="9770965at2"/>
<dbReference type="PROSITE" id="PS51635">
    <property type="entry name" value="PNPLA"/>
    <property type="match status" value="1"/>
</dbReference>
<evidence type="ECO:0000256" key="4">
    <source>
        <dbReference type="PROSITE-ProRule" id="PRU01161"/>
    </source>
</evidence>
<dbReference type="AlphaFoldDB" id="A0A368XMD6"/>
<dbReference type="EMBL" id="QPJK01000006">
    <property type="protein sequence ID" value="RCW69172.1"/>
    <property type="molecule type" value="Genomic_DNA"/>
</dbReference>
<dbReference type="PANTHER" id="PTHR14226:SF78">
    <property type="entry name" value="SLR0060 PROTEIN"/>
    <property type="match status" value="1"/>
</dbReference>
<keyword evidence="7" id="KW-1185">Reference proteome</keyword>
<comment type="caution">
    <text evidence="6">The sequence shown here is derived from an EMBL/GenBank/DDBJ whole genome shotgun (WGS) entry which is preliminary data.</text>
</comment>
<name>A0A368XMD6_9BURK</name>
<dbReference type="PANTHER" id="PTHR14226">
    <property type="entry name" value="NEUROPATHY TARGET ESTERASE/SWISS CHEESE D.MELANOGASTER"/>
    <property type="match status" value="1"/>
</dbReference>
<protein>
    <submittedName>
        <fullName evidence="6">NTE family protein</fullName>
    </submittedName>
</protein>
<evidence type="ECO:0000256" key="2">
    <source>
        <dbReference type="ARBA" id="ARBA00022963"/>
    </source>
</evidence>
<evidence type="ECO:0000256" key="3">
    <source>
        <dbReference type="ARBA" id="ARBA00023098"/>
    </source>
</evidence>
<evidence type="ECO:0000256" key="1">
    <source>
        <dbReference type="ARBA" id="ARBA00022801"/>
    </source>
</evidence>
<dbReference type="GO" id="GO:0016787">
    <property type="term" value="F:hydrolase activity"/>
    <property type="evidence" value="ECO:0007669"/>
    <property type="project" value="UniProtKB-UniRule"/>
</dbReference>
<dbReference type="InterPro" id="IPR016035">
    <property type="entry name" value="Acyl_Trfase/lysoPLipase"/>
</dbReference>
<organism evidence="6 7">
    <name type="scientific">Pseudorhodoferax soli</name>
    <dbReference type="NCBI Taxonomy" id="545864"/>
    <lineage>
        <taxon>Bacteria</taxon>
        <taxon>Pseudomonadati</taxon>
        <taxon>Pseudomonadota</taxon>
        <taxon>Betaproteobacteria</taxon>
        <taxon>Burkholderiales</taxon>
        <taxon>Comamonadaceae</taxon>
    </lineage>
</organism>
<keyword evidence="3 4" id="KW-0443">Lipid metabolism</keyword>
<dbReference type="Proteomes" id="UP000252884">
    <property type="component" value="Unassembled WGS sequence"/>
</dbReference>
<reference evidence="6 7" key="1">
    <citation type="submission" date="2018-07" db="EMBL/GenBank/DDBJ databases">
        <title>Genomic Encyclopedia of Type Strains, Phase IV (KMG-IV): sequencing the most valuable type-strain genomes for metagenomic binning, comparative biology and taxonomic classification.</title>
        <authorList>
            <person name="Goeker M."/>
        </authorList>
    </citation>
    <scope>NUCLEOTIDE SEQUENCE [LARGE SCALE GENOMIC DNA]</scope>
    <source>
        <strain evidence="6 7">DSM 21634</strain>
    </source>
</reference>
<dbReference type="GO" id="GO:0016042">
    <property type="term" value="P:lipid catabolic process"/>
    <property type="evidence" value="ECO:0007669"/>
    <property type="project" value="UniProtKB-UniRule"/>
</dbReference>
<feature type="short sequence motif" description="GXGXXG" evidence="4">
    <location>
        <begin position="22"/>
        <end position="27"/>
    </location>
</feature>
<accession>A0A368XMD6</accession>
<feature type="domain" description="PNPLA" evidence="5">
    <location>
        <begin position="18"/>
        <end position="211"/>
    </location>
</feature>
<feature type="active site" description="Proton acceptor" evidence="4">
    <location>
        <position position="198"/>
    </location>
</feature>
<dbReference type="RefSeq" id="WP_114469601.1">
    <property type="nucleotide sequence ID" value="NZ_QPJK01000006.1"/>
</dbReference>
<proteinExistence type="predicted"/>